<protein>
    <submittedName>
        <fullName evidence="9">Putative MFS family arabinose efflux permease</fullName>
    </submittedName>
</protein>
<dbReference type="SUPFAM" id="SSF103473">
    <property type="entry name" value="MFS general substrate transporter"/>
    <property type="match status" value="1"/>
</dbReference>
<feature type="transmembrane region" description="Helical" evidence="7">
    <location>
        <begin position="102"/>
        <end position="127"/>
    </location>
</feature>
<dbReference type="InterPro" id="IPR036259">
    <property type="entry name" value="MFS_trans_sf"/>
</dbReference>
<name>A0A366I1N5_9FIRM</name>
<comment type="subcellular location">
    <subcellularLocation>
        <location evidence="1">Cell membrane</location>
        <topology evidence="1">Multi-pass membrane protein</topology>
    </subcellularLocation>
</comment>
<feature type="transmembrane region" description="Helical" evidence="7">
    <location>
        <begin position="44"/>
        <end position="65"/>
    </location>
</feature>
<feature type="transmembrane region" description="Helical" evidence="7">
    <location>
        <begin position="139"/>
        <end position="161"/>
    </location>
</feature>
<dbReference type="GO" id="GO:0005886">
    <property type="term" value="C:plasma membrane"/>
    <property type="evidence" value="ECO:0007669"/>
    <property type="project" value="UniProtKB-SubCell"/>
</dbReference>
<dbReference type="PROSITE" id="PS50850">
    <property type="entry name" value="MFS"/>
    <property type="match status" value="1"/>
</dbReference>
<evidence type="ECO:0000313" key="10">
    <source>
        <dbReference type="Proteomes" id="UP000253490"/>
    </source>
</evidence>
<keyword evidence="6 7" id="KW-0472">Membrane</keyword>
<dbReference type="Proteomes" id="UP000253490">
    <property type="component" value="Unassembled WGS sequence"/>
</dbReference>
<keyword evidence="3" id="KW-1003">Cell membrane</keyword>
<gene>
    <name evidence="9" type="ORF">DES36_11844</name>
</gene>
<reference evidence="9 10" key="1">
    <citation type="submission" date="2018-06" db="EMBL/GenBank/DDBJ databases">
        <title>Genomic Encyclopedia of Type Strains, Phase IV (KMG-IV): sequencing the most valuable type-strain genomes for metagenomic binning, comparative biology and taxonomic classification.</title>
        <authorList>
            <person name="Goeker M."/>
        </authorList>
    </citation>
    <scope>NUCLEOTIDE SEQUENCE [LARGE SCALE GENOMIC DNA]</scope>
    <source>
        <strain evidence="9 10">DSM 22112</strain>
    </source>
</reference>
<dbReference type="Pfam" id="PF07690">
    <property type="entry name" value="MFS_1"/>
    <property type="match status" value="1"/>
</dbReference>
<proteinExistence type="predicted"/>
<feature type="transmembrane region" description="Helical" evidence="7">
    <location>
        <begin position="243"/>
        <end position="263"/>
    </location>
</feature>
<evidence type="ECO:0000256" key="1">
    <source>
        <dbReference type="ARBA" id="ARBA00004651"/>
    </source>
</evidence>
<dbReference type="InterPro" id="IPR011701">
    <property type="entry name" value="MFS"/>
</dbReference>
<feature type="transmembrane region" description="Helical" evidence="7">
    <location>
        <begin position="7"/>
        <end position="24"/>
    </location>
</feature>
<dbReference type="AlphaFoldDB" id="A0A366I1N5"/>
<evidence type="ECO:0000259" key="8">
    <source>
        <dbReference type="PROSITE" id="PS50850"/>
    </source>
</evidence>
<evidence type="ECO:0000256" key="2">
    <source>
        <dbReference type="ARBA" id="ARBA00022448"/>
    </source>
</evidence>
<accession>A0A366I1N5</accession>
<dbReference type="Gene3D" id="1.20.1250.20">
    <property type="entry name" value="MFS general substrate transporter like domains"/>
    <property type="match status" value="1"/>
</dbReference>
<evidence type="ECO:0000256" key="4">
    <source>
        <dbReference type="ARBA" id="ARBA00022692"/>
    </source>
</evidence>
<feature type="transmembrane region" description="Helical" evidence="7">
    <location>
        <begin position="210"/>
        <end position="231"/>
    </location>
</feature>
<evidence type="ECO:0000256" key="6">
    <source>
        <dbReference type="ARBA" id="ARBA00023136"/>
    </source>
</evidence>
<dbReference type="OrthoDB" id="9816041at2"/>
<feature type="domain" description="Major facilitator superfamily (MFS) profile" evidence="8">
    <location>
        <begin position="11"/>
        <end position="383"/>
    </location>
</feature>
<dbReference type="PANTHER" id="PTHR43124:SF3">
    <property type="entry name" value="CHLORAMPHENICOL EFFLUX PUMP RV0191"/>
    <property type="match status" value="1"/>
</dbReference>
<evidence type="ECO:0000256" key="3">
    <source>
        <dbReference type="ARBA" id="ARBA00022475"/>
    </source>
</evidence>
<feature type="transmembrane region" description="Helical" evidence="7">
    <location>
        <begin position="332"/>
        <end position="354"/>
    </location>
</feature>
<dbReference type="RefSeq" id="WP_113921476.1">
    <property type="nucleotide sequence ID" value="NZ_QNRX01000018.1"/>
</dbReference>
<keyword evidence="5 7" id="KW-1133">Transmembrane helix</keyword>
<comment type="caution">
    <text evidence="9">The sequence shown here is derived from an EMBL/GenBank/DDBJ whole genome shotgun (WGS) entry which is preliminary data.</text>
</comment>
<keyword evidence="4 7" id="KW-0812">Transmembrane</keyword>
<organism evidence="9 10">
    <name type="scientific">Alkalibaculum bacchi</name>
    <dbReference type="NCBI Taxonomy" id="645887"/>
    <lineage>
        <taxon>Bacteria</taxon>
        <taxon>Bacillati</taxon>
        <taxon>Bacillota</taxon>
        <taxon>Clostridia</taxon>
        <taxon>Eubacteriales</taxon>
        <taxon>Eubacteriaceae</taxon>
        <taxon>Alkalibaculum</taxon>
    </lineage>
</organism>
<dbReference type="GO" id="GO:0022857">
    <property type="term" value="F:transmembrane transporter activity"/>
    <property type="evidence" value="ECO:0007669"/>
    <property type="project" value="InterPro"/>
</dbReference>
<dbReference type="EMBL" id="QNRX01000018">
    <property type="protein sequence ID" value="RBP59693.1"/>
    <property type="molecule type" value="Genomic_DNA"/>
</dbReference>
<sequence length="396" mass="42663">MKDDTEKFIVTISILGFMGFLANGDNYAVAPLLINISKDLNITITQTGLSVTSYMLCFGIFTIFFGPLGDRFGKTRIINIAAFGTAIFSMLGALSYNLPSLIFFRSVNGAFGAGIFPVSIAFIGGCCTDKNRQKWIAKFFGMMFLGGASATAIGGAIAYFGSWRAVYFIYGFLELIVAFMMLKSLEKEPGVINKLDIVGVYKKAFANKELVKVICTIFLVGFSVFGTFTYSGQFITDHTGYNILTVGLILTVFGLGTVIGGRLAPRLRQKYNKKFVPAAAILGTVSLAILFFATTPLLLSIGLFGFGYAFISIHSTLTTIAQGLMPQLRGTVMSLVSFGLFGGGALGTFVNGIVIQNSEIKWTYAIGAILMAIVFFMTSKVVDVSIRKEEAGAFPA</sequence>
<evidence type="ECO:0000256" key="7">
    <source>
        <dbReference type="SAM" id="Phobius"/>
    </source>
</evidence>
<keyword evidence="2" id="KW-0813">Transport</keyword>
<dbReference type="InterPro" id="IPR020846">
    <property type="entry name" value="MFS_dom"/>
</dbReference>
<feature type="transmembrane region" description="Helical" evidence="7">
    <location>
        <begin position="77"/>
        <end position="96"/>
    </location>
</feature>
<evidence type="ECO:0000313" key="9">
    <source>
        <dbReference type="EMBL" id="RBP59693.1"/>
    </source>
</evidence>
<dbReference type="CDD" id="cd17324">
    <property type="entry name" value="MFS_NepI_like"/>
    <property type="match status" value="1"/>
</dbReference>
<dbReference type="InterPro" id="IPR050189">
    <property type="entry name" value="MFS_Efflux_Transporters"/>
</dbReference>
<feature type="transmembrane region" description="Helical" evidence="7">
    <location>
        <begin position="167"/>
        <end position="185"/>
    </location>
</feature>
<keyword evidence="10" id="KW-1185">Reference proteome</keyword>
<feature type="transmembrane region" description="Helical" evidence="7">
    <location>
        <begin position="360"/>
        <end position="378"/>
    </location>
</feature>
<dbReference type="PANTHER" id="PTHR43124">
    <property type="entry name" value="PURINE EFFLUX PUMP PBUE"/>
    <property type="match status" value="1"/>
</dbReference>
<evidence type="ECO:0000256" key="5">
    <source>
        <dbReference type="ARBA" id="ARBA00022989"/>
    </source>
</evidence>